<dbReference type="EMBL" id="JANRMS010000394">
    <property type="protein sequence ID" value="KAJ3540684.1"/>
    <property type="molecule type" value="Genomic_DNA"/>
</dbReference>
<dbReference type="Proteomes" id="UP001148629">
    <property type="component" value="Unassembled WGS sequence"/>
</dbReference>
<comment type="caution">
    <text evidence="1">The sequence shown here is derived from an EMBL/GenBank/DDBJ whole genome shotgun (WGS) entry which is preliminary data.</text>
</comment>
<sequence>MDPVSAGASVVTFITLAFSVTKTIHNVLSSIKDGPQVVQYLKDEVAQLQSILGRISEISHDSTHGNDATELGGLVQKCVNDMTSFDSKLRRLDISGADGRSGRLWRRLKNCFTERDLEQMRQVVRGHVQLLTVRLTLVQTQQLSLSTTQSAEILSLLQQLKHDVAALQINHSSDEDRPEVPASQVMEVDEMDAMPSTDSTLAESITRLLKLVEKKSCVIESDDAEQLVDDLENLLKSIQKDAAMKASIEKATNTSQCSCSQSEDVSKELRLVSSLFLSAPSIKINQNGPMRFLADIPQGMVIHHERKRKMIEIADGIVTLTASKRRRRLLEPDDTNNKDSHGREFVSTLVFKPKNTNSMLTLSVNQGQVLFDSFTSMLPRITVSNILPTDSLVFKLAADGNVQDLIQLVSSGKASWHDHDTNGQSLLHHAVLNSHVSLSSFLIEQGLDVNEIAKYDSTSIEITALHLAKSQPAMAQILLASGADPTIDSIEILRQACESPFVRYSDLETLASDNAFVKACRPSEGYPIDGIKKLDPQQNIKKLAFLLDRGFTVLDRDDQDNTCLLRVFDPELRHYPYFELWKEVLVYLIQNGADIHATKNWGDTVSSFAYGQGLGMPRRDSDSSFPGDLWDAVLDSCGYNIYKFRKHCPRRPFYTGTYTRQAFESLWQGKEHRCPYWNDEVWPDEDSCGILTNSDVENCTTCFECFAADGRGSKSLCGGCGYCLTVLDCECFDRFVKEPGPTCQHPRQGKVVWDEDDGRYILDQAAGGTANDEQESSDEQTSDSGQVSDAESANEERRTTDTSSCGQQPPATYAQPHIGWTTGLPLWQHRIEPPVYSQGYATNDSPSHRELFLNPWQEDQPPKTTATRGRPWCI</sequence>
<name>A0ACC1SIU8_9HYPO</name>
<gene>
    <name evidence="1" type="ORF">NM208_g4949</name>
</gene>
<accession>A0ACC1SIU8</accession>
<proteinExistence type="predicted"/>
<organism evidence="1 2">
    <name type="scientific">Fusarium decemcellulare</name>
    <dbReference type="NCBI Taxonomy" id="57161"/>
    <lineage>
        <taxon>Eukaryota</taxon>
        <taxon>Fungi</taxon>
        <taxon>Dikarya</taxon>
        <taxon>Ascomycota</taxon>
        <taxon>Pezizomycotina</taxon>
        <taxon>Sordariomycetes</taxon>
        <taxon>Hypocreomycetidae</taxon>
        <taxon>Hypocreales</taxon>
        <taxon>Nectriaceae</taxon>
        <taxon>Fusarium</taxon>
        <taxon>Fusarium decemcellulare species complex</taxon>
    </lineage>
</organism>
<protein>
    <submittedName>
        <fullName evidence="1">Uncharacterized protein</fullName>
    </submittedName>
</protein>
<evidence type="ECO:0000313" key="2">
    <source>
        <dbReference type="Proteomes" id="UP001148629"/>
    </source>
</evidence>
<reference evidence="1" key="1">
    <citation type="submission" date="2022-08" db="EMBL/GenBank/DDBJ databases">
        <title>Genome Sequence of Fusarium decemcellulare.</title>
        <authorList>
            <person name="Buettner E."/>
        </authorList>
    </citation>
    <scope>NUCLEOTIDE SEQUENCE</scope>
    <source>
        <strain evidence="1">Babe19</strain>
    </source>
</reference>
<evidence type="ECO:0000313" key="1">
    <source>
        <dbReference type="EMBL" id="KAJ3540684.1"/>
    </source>
</evidence>
<keyword evidence="2" id="KW-1185">Reference proteome</keyword>